<dbReference type="AlphaFoldDB" id="A0A1L7ANE6"/>
<dbReference type="Pfam" id="PF02604">
    <property type="entry name" value="PhdYeFM_antitox"/>
    <property type="match status" value="1"/>
</dbReference>
<dbReference type="RefSeq" id="WP_075800996.1">
    <property type="nucleotide sequence ID" value="NZ_CP015585.1"/>
</dbReference>
<dbReference type="Proteomes" id="UP000185494">
    <property type="component" value="Chromosome 1"/>
</dbReference>
<name>A0A1L7ANE6_9PROT</name>
<dbReference type="KEGG" id="rgi:RGI145_23500"/>
<evidence type="ECO:0000256" key="2">
    <source>
        <dbReference type="RuleBase" id="RU362080"/>
    </source>
</evidence>
<reference evidence="3 4" key="1">
    <citation type="submission" date="2016-05" db="EMBL/GenBank/DDBJ databases">
        <title>Complete Genome and Methylome Analysis of Psychrotrophic Bacterial Isolates from Antarctic Lake Untersee.</title>
        <authorList>
            <person name="Fomenkov A."/>
            <person name="Akimov V.N."/>
            <person name="Vasilyeva L.V."/>
            <person name="Andersen D."/>
            <person name="Vincze T."/>
            <person name="Roberts R.J."/>
        </authorList>
    </citation>
    <scope>NUCLEOTIDE SEQUENCE [LARGE SCALE GENOMIC DNA]</scope>
    <source>
        <strain evidence="3 4">U14-5</strain>
        <plasmid evidence="4">Plasmid 1</plasmid>
    </source>
</reference>
<proteinExistence type="inferred from homology"/>
<organism evidence="3 4">
    <name type="scientific">Roseomonas gilardii</name>
    <dbReference type="NCBI Taxonomy" id="257708"/>
    <lineage>
        <taxon>Bacteria</taxon>
        <taxon>Pseudomonadati</taxon>
        <taxon>Pseudomonadota</taxon>
        <taxon>Alphaproteobacteria</taxon>
        <taxon>Acetobacterales</taxon>
        <taxon>Roseomonadaceae</taxon>
        <taxon>Roseomonas</taxon>
    </lineage>
</organism>
<evidence type="ECO:0000313" key="3">
    <source>
        <dbReference type="EMBL" id="APT60297.1"/>
    </source>
</evidence>
<dbReference type="NCBIfam" id="TIGR01552">
    <property type="entry name" value="phd_fam"/>
    <property type="match status" value="1"/>
</dbReference>
<dbReference type="EMBL" id="CP015585">
    <property type="protein sequence ID" value="APT60297.1"/>
    <property type="molecule type" value="Genomic_DNA"/>
</dbReference>
<comment type="function">
    <text evidence="2">Antitoxin component of a type II toxin-antitoxin (TA) system.</text>
</comment>
<sequence length="86" mass="9901">MRQFTTADLNKQVGTITDVARREPVLITHHRKPRYVLMSVEEYAKLSGRELEDHQRAFTLDTMPEDVADGLLALADQYERRRTDGG</sequence>
<geneLocation type="plasmid" evidence="3 4">
    <name>1</name>
</geneLocation>
<comment type="similarity">
    <text evidence="1 2">Belongs to the phD/YefM antitoxin family.</text>
</comment>
<keyword evidence="3" id="KW-0614">Plasmid</keyword>
<dbReference type="InterPro" id="IPR036165">
    <property type="entry name" value="YefM-like_sf"/>
</dbReference>
<evidence type="ECO:0000313" key="4">
    <source>
        <dbReference type="Proteomes" id="UP000185494"/>
    </source>
</evidence>
<protein>
    <recommendedName>
        <fullName evidence="2">Antitoxin</fullName>
    </recommendedName>
</protein>
<dbReference type="Gene3D" id="3.40.1620.10">
    <property type="entry name" value="YefM-like domain"/>
    <property type="match status" value="1"/>
</dbReference>
<accession>A0A1L7ANE6</accession>
<gene>
    <name evidence="3" type="ORF">RGI145_23500</name>
</gene>
<dbReference type="InterPro" id="IPR006442">
    <property type="entry name" value="Antitoxin_Phd/YefM"/>
</dbReference>
<dbReference type="SUPFAM" id="SSF143120">
    <property type="entry name" value="YefM-like"/>
    <property type="match status" value="1"/>
</dbReference>
<evidence type="ECO:0000256" key="1">
    <source>
        <dbReference type="ARBA" id="ARBA00009981"/>
    </source>
</evidence>